<reference evidence="9 10" key="2">
    <citation type="journal article" date="2008" name="Nature">
        <title>The Phaeodactylum genome reveals the evolutionary history of diatom genomes.</title>
        <authorList>
            <person name="Bowler C."/>
            <person name="Allen A.E."/>
            <person name="Badger J.H."/>
            <person name="Grimwood J."/>
            <person name="Jabbari K."/>
            <person name="Kuo A."/>
            <person name="Maheswari U."/>
            <person name="Martens C."/>
            <person name="Maumus F."/>
            <person name="Otillar R.P."/>
            <person name="Rayko E."/>
            <person name="Salamov A."/>
            <person name="Vandepoele K."/>
            <person name="Beszteri B."/>
            <person name="Gruber A."/>
            <person name="Heijde M."/>
            <person name="Katinka M."/>
            <person name="Mock T."/>
            <person name="Valentin K."/>
            <person name="Verret F."/>
            <person name="Berges J.A."/>
            <person name="Brownlee C."/>
            <person name="Cadoret J.P."/>
            <person name="Chiovitti A."/>
            <person name="Choi C.J."/>
            <person name="Coesel S."/>
            <person name="De Martino A."/>
            <person name="Detter J.C."/>
            <person name="Durkin C."/>
            <person name="Falciatore A."/>
            <person name="Fournet J."/>
            <person name="Haruta M."/>
            <person name="Huysman M.J."/>
            <person name="Jenkins B.D."/>
            <person name="Jiroutova K."/>
            <person name="Jorgensen R.E."/>
            <person name="Joubert Y."/>
            <person name="Kaplan A."/>
            <person name="Kroger N."/>
            <person name="Kroth P.G."/>
            <person name="La Roche J."/>
            <person name="Lindquist E."/>
            <person name="Lommer M."/>
            <person name="Martin-Jezequel V."/>
            <person name="Lopez P.J."/>
            <person name="Lucas S."/>
            <person name="Mangogna M."/>
            <person name="McGinnis K."/>
            <person name="Medlin L.K."/>
            <person name="Montsant A."/>
            <person name="Oudot-Le Secq M.P."/>
            <person name="Napoli C."/>
            <person name="Obornik M."/>
            <person name="Parker M.S."/>
            <person name="Petit J.L."/>
            <person name="Porcel B.M."/>
            <person name="Poulsen N."/>
            <person name="Robison M."/>
            <person name="Rychlewski L."/>
            <person name="Rynearson T.A."/>
            <person name="Schmutz J."/>
            <person name="Shapiro H."/>
            <person name="Siaut M."/>
            <person name="Stanley M."/>
            <person name="Sussman M.R."/>
            <person name="Taylor A.R."/>
            <person name="Vardi A."/>
            <person name="von Dassow P."/>
            <person name="Vyverman W."/>
            <person name="Willis A."/>
            <person name="Wyrwicz L.S."/>
            <person name="Rokhsar D.S."/>
            <person name="Weissenbach J."/>
            <person name="Armbrust E.V."/>
            <person name="Green B.R."/>
            <person name="Van de Peer Y."/>
            <person name="Grigoriev I.V."/>
        </authorList>
    </citation>
    <scope>NUCLEOTIDE SEQUENCE [LARGE SCALE GENOMIC DNA]</scope>
    <source>
        <strain evidence="9 10">CCMP1335</strain>
    </source>
</reference>
<keyword evidence="10" id="KW-1185">Reference proteome</keyword>
<dbReference type="STRING" id="35128.B8C0R7"/>
<evidence type="ECO:0000256" key="4">
    <source>
        <dbReference type="ARBA" id="ARBA00022741"/>
    </source>
</evidence>
<dbReference type="AlphaFoldDB" id="B8C0R7"/>
<dbReference type="PANTHER" id="PTHR43033:SF3">
    <property type="entry name" value="TRNA(ILE)-LYSIDINE SYNTHETASE"/>
    <property type="match status" value="1"/>
</dbReference>
<evidence type="ECO:0000256" key="7">
    <source>
        <dbReference type="SAM" id="MobiDB-lite"/>
    </source>
</evidence>
<gene>
    <name evidence="9" type="ORF">THAPSDRAFT_4947</name>
</gene>
<evidence type="ECO:0000256" key="3">
    <source>
        <dbReference type="ARBA" id="ARBA00022694"/>
    </source>
</evidence>
<dbReference type="PANTHER" id="PTHR43033">
    <property type="entry name" value="TRNA(ILE)-LYSIDINE SYNTHASE-RELATED"/>
    <property type="match status" value="1"/>
</dbReference>
<dbReference type="EC" id="6.3.4.19" evidence="1"/>
<evidence type="ECO:0000256" key="5">
    <source>
        <dbReference type="ARBA" id="ARBA00022840"/>
    </source>
</evidence>
<dbReference type="Proteomes" id="UP000001449">
    <property type="component" value="Chromosome 4"/>
</dbReference>
<feature type="region of interest" description="Disordered" evidence="7">
    <location>
        <begin position="324"/>
        <end position="345"/>
    </location>
</feature>
<evidence type="ECO:0000313" key="10">
    <source>
        <dbReference type="Proteomes" id="UP000001449"/>
    </source>
</evidence>
<dbReference type="GO" id="GO:0008033">
    <property type="term" value="P:tRNA processing"/>
    <property type="evidence" value="ECO:0007669"/>
    <property type="project" value="UniProtKB-KW"/>
</dbReference>
<proteinExistence type="inferred from homology"/>
<feature type="domain" description="tRNA(Ile)-lysidine/2-thiocytidine synthase N-terminal" evidence="8">
    <location>
        <begin position="529"/>
        <end position="719"/>
    </location>
</feature>
<dbReference type="Gene3D" id="3.40.50.620">
    <property type="entry name" value="HUPs"/>
    <property type="match status" value="1"/>
</dbReference>
<dbReference type="HOGENOM" id="CLU_321976_0_0_1"/>
<dbReference type="Pfam" id="PF01171">
    <property type="entry name" value="ATP_bind_3"/>
    <property type="match status" value="1"/>
</dbReference>
<dbReference type="InterPro" id="IPR012094">
    <property type="entry name" value="tRNA_Ile_lys_synt"/>
</dbReference>
<comment type="catalytic activity">
    <reaction evidence="6">
        <text>cytidine(34) in tRNA(Ile2) + L-lysine + ATP = lysidine(34) in tRNA(Ile2) + AMP + diphosphate + H(+)</text>
        <dbReference type="Rhea" id="RHEA:43744"/>
        <dbReference type="Rhea" id="RHEA-COMP:10625"/>
        <dbReference type="Rhea" id="RHEA-COMP:10670"/>
        <dbReference type="ChEBI" id="CHEBI:15378"/>
        <dbReference type="ChEBI" id="CHEBI:30616"/>
        <dbReference type="ChEBI" id="CHEBI:32551"/>
        <dbReference type="ChEBI" id="CHEBI:33019"/>
        <dbReference type="ChEBI" id="CHEBI:82748"/>
        <dbReference type="ChEBI" id="CHEBI:83665"/>
        <dbReference type="ChEBI" id="CHEBI:456215"/>
        <dbReference type="EC" id="6.3.4.19"/>
    </reaction>
</comment>
<evidence type="ECO:0000259" key="8">
    <source>
        <dbReference type="Pfam" id="PF01171"/>
    </source>
</evidence>
<dbReference type="InterPro" id="IPR012795">
    <property type="entry name" value="tRNA_Ile_lys_synt_N"/>
</dbReference>
<feature type="compositionally biased region" description="Polar residues" evidence="7">
    <location>
        <begin position="15"/>
        <end position="30"/>
    </location>
</feature>
<dbReference type="InterPro" id="IPR011990">
    <property type="entry name" value="TPR-like_helical_dom_sf"/>
</dbReference>
<evidence type="ECO:0000256" key="6">
    <source>
        <dbReference type="ARBA" id="ARBA00048539"/>
    </source>
</evidence>
<dbReference type="GeneID" id="7446709"/>
<dbReference type="SUPFAM" id="SSF48452">
    <property type="entry name" value="TPR-like"/>
    <property type="match status" value="1"/>
</dbReference>
<organism evidence="9 10">
    <name type="scientific">Thalassiosira pseudonana</name>
    <name type="common">Marine diatom</name>
    <name type="synonym">Cyclotella nana</name>
    <dbReference type="NCBI Taxonomy" id="35128"/>
    <lineage>
        <taxon>Eukaryota</taxon>
        <taxon>Sar</taxon>
        <taxon>Stramenopiles</taxon>
        <taxon>Ochrophyta</taxon>
        <taxon>Bacillariophyta</taxon>
        <taxon>Coscinodiscophyceae</taxon>
        <taxon>Thalassiosirophycidae</taxon>
        <taxon>Thalassiosirales</taxon>
        <taxon>Thalassiosiraceae</taxon>
        <taxon>Thalassiosira</taxon>
    </lineage>
</organism>
<name>B8C0R7_THAPS</name>
<dbReference type="PaxDb" id="35128-Thaps4947"/>
<dbReference type="HAMAP" id="MF_01161">
    <property type="entry name" value="tRNA_Ile_lys_synt"/>
    <property type="match status" value="1"/>
</dbReference>
<dbReference type="InterPro" id="IPR011063">
    <property type="entry name" value="TilS/TtcA_N"/>
</dbReference>
<evidence type="ECO:0000256" key="1">
    <source>
        <dbReference type="ARBA" id="ARBA00013267"/>
    </source>
</evidence>
<dbReference type="InParanoid" id="B8C0R7"/>
<reference evidence="9 10" key="1">
    <citation type="journal article" date="2004" name="Science">
        <title>The genome of the diatom Thalassiosira pseudonana: ecology, evolution, and metabolism.</title>
        <authorList>
            <person name="Armbrust E.V."/>
            <person name="Berges J.A."/>
            <person name="Bowler C."/>
            <person name="Green B.R."/>
            <person name="Martinez D."/>
            <person name="Putnam N.H."/>
            <person name="Zhou S."/>
            <person name="Allen A.E."/>
            <person name="Apt K.E."/>
            <person name="Bechner M."/>
            <person name="Brzezinski M.A."/>
            <person name="Chaal B.K."/>
            <person name="Chiovitti A."/>
            <person name="Davis A.K."/>
            <person name="Demarest M.S."/>
            <person name="Detter J.C."/>
            <person name="Glavina T."/>
            <person name="Goodstein D."/>
            <person name="Hadi M.Z."/>
            <person name="Hellsten U."/>
            <person name="Hildebrand M."/>
            <person name="Jenkins B.D."/>
            <person name="Jurka J."/>
            <person name="Kapitonov V.V."/>
            <person name="Kroger N."/>
            <person name="Lau W.W."/>
            <person name="Lane T.W."/>
            <person name="Larimer F.W."/>
            <person name="Lippmeier J.C."/>
            <person name="Lucas S."/>
            <person name="Medina M."/>
            <person name="Montsant A."/>
            <person name="Obornik M."/>
            <person name="Parker M.S."/>
            <person name="Palenik B."/>
            <person name="Pazour G.J."/>
            <person name="Richardson P.M."/>
            <person name="Rynearson T.A."/>
            <person name="Saito M.A."/>
            <person name="Schwartz D.C."/>
            <person name="Thamatrakoln K."/>
            <person name="Valentin K."/>
            <person name="Vardi A."/>
            <person name="Wilkerson F.P."/>
            <person name="Rokhsar D.S."/>
        </authorList>
    </citation>
    <scope>NUCLEOTIDE SEQUENCE [LARGE SCALE GENOMIC DNA]</scope>
    <source>
        <strain evidence="9 10">CCMP1335</strain>
    </source>
</reference>
<evidence type="ECO:0000313" key="9">
    <source>
        <dbReference type="EMBL" id="EED93562.1"/>
    </source>
</evidence>
<keyword evidence="5" id="KW-0067">ATP-binding</keyword>
<dbReference type="eggNOG" id="ENOG502QS82">
    <property type="taxonomic scope" value="Eukaryota"/>
</dbReference>
<dbReference type="CDD" id="cd01992">
    <property type="entry name" value="TilS_N"/>
    <property type="match status" value="1"/>
</dbReference>
<keyword evidence="2" id="KW-0436">Ligase</keyword>
<keyword evidence="3" id="KW-0819">tRNA processing</keyword>
<dbReference type="NCBIfam" id="TIGR02432">
    <property type="entry name" value="lysidine_TilS_N"/>
    <property type="match status" value="1"/>
</dbReference>
<dbReference type="InterPro" id="IPR014729">
    <property type="entry name" value="Rossmann-like_a/b/a_fold"/>
</dbReference>
<feature type="region of interest" description="Disordered" evidence="7">
    <location>
        <begin position="1"/>
        <end position="30"/>
    </location>
</feature>
<dbReference type="RefSeq" id="XP_002290025.1">
    <property type="nucleotide sequence ID" value="XM_002289989.1"/>
</dbReference>
<feature type="compositionally biased region" description="Basic and acidic residues" evidence="7">
    <location>
        <begin position="328"/>
        <end position="338"/>
    </location>
</feature>
<dbReference type="KEGG" id="tps:THAPSDRAFT_4947"/>
<dbReference type="EMBL" id="CM000641">
    <property type="protein sequence ID" value="EED93562.1"/>
    <property type="molecule type" value="Genomic_DNA"/>
</dbReference>
<dbReference type="Gene3D" id="1.20.58.320">
    <property type="entry name" value="TPR-like"/>
    <property type="match status" value="1"/>
</dbReference>
<dbReference type="OMA" id="CFGHHRG"/>
<dbReference type="Pfam" id="PF06041">
    <property type="entry name" value="DUF924"/>
    <property type="match status" value="1"/>
</dbReference>
<dbReference type="InterPro" id="IPR010323">
    <property type="entry name" value="DUF924"/>
</dbReference>
<protein>
    <recommendedName>
        <fullName evidence="1">tRNA(Ile)-lysidine synthetase</fullName>
        <ecNumber evidence="1">6.3.4.19</ecNumber>
    </recommendedName>
</protein>
<sequence>MTATSPYAPPRRQSFFLSTSSNRPIRRSNSTGIDTASAVGILWLFLGFWRRVSSRDGVDRVGATDSSTNEGGVRLRVRRLLDGISDVVSSNLTVVDARQHDTASDGQHQQLATTPPRRRRGISAVLRWIIKIVGGDTSILGRVITSIVGATREVLLRSLGATNVILTGVPSRGALEGGHFGTRQVLLQDTSPITIADFSSILNGHGTGDSNTDTVRRDRRQIDQVLQFWFGQSSPDGNQKTLWMIASSSEELLGKVDADISEKFRGLIWDLFSGYTSDTVGADTDSLDKTKVQRWVDDVELYGWQGKMAAIIALDQLSRHIHRHDRKKQYETQERSGDETTVSIPEQQQLDKLAYRVSSKLQSQHSKELSTGMIPLPMQIFGIMPLRHASTIQDVAVVQNNVEAAAFLHEEMDRMIRRFRKATNRRMAALQDEARREGKLGLLATDKESDNNTNEFDDEQILEVFPFEADMSLAQDHPVTKTIRTFLSKNGVAHFSDAWFSRSRTTASSCNKKDQTTAAAASSDHIPTTIVSLSGGVDSMVIASALAYLRDTEAARCNLKPDKVLRIICIHIDYANRPESGAEAAYVGRYCHQIGAQFVCRKIDEVTRGVNARDDYERIAREIRFGLYRQYCGEARRIGGQESDIGIGVMLGHHRGDLRENVISNAHKGCGPLDLSGMTSVSKNDGVTLFRPLLPLEKTFIFDYAHTFGVPYFKDTTPNWSTRGKLRNRLLPLLEEIYGEGSMDNLSSLAEESDDARALIQQTVMGPFMEKVKYSTMGIVFETIPWKDCGLFFWKFVLRNVLHGAGRGMFSDKSVESFLDRIASTKLKEGWLQCRKDYAVYLNSDGRVLVFHPSSFPFNKKNQFEIPSCSVGYGSENRITVGPWIVYSEIISVETEEEANNLLQSKALESLEQIMNGDVQYYLSVPIVSEGSPPNPLVVISGYTKLTRPAAWKGIDIKVEQTLPLLGIDHARLDDDAYCGVQEYGKTWVLVKVHLKLSN</sequence>
<dbReference type="GO" id="GO:0032267">
    <property type="term" value="F:tRNA(Ile)-lysidine synthase activity"/>
    <property type="evidence" value="ECO:0007669"/>
    <property type="project" value="UniProtKB-EC"/>
</dbReference>
<dbReference type="GO" id="GO:0005524">
    <property type="term" value="F:ATP binding"/>
    <property type="evidence" value="ECO:0007669"/>
    <property type="project" value="UniProtKB-KW"/>
</dbReference>
<dbReference type="SUPFAM" id="SSF52402">
    <property type="entry name" value="Adenine nucleotide alpha hydrolases-like"/>
    <property type="match status" value="1"/>
</dbReference>
<keyword evidence="4" id="KW-0547">Nucleotide-binding</keyword>
<accession>B8C0R7</accession>
<evidence type="ECO:0000256" key="2">
    <source>
        <dbReference type="ARBA" id="ARBA00022598"/>
    </source>
</evidence>